<dbReference type="EMBL" id="QREG01000019">
    <property type="protein sequence ID" value="RED94891.1"/>
    <property type="molecule type" value="Genomic_DNA"/>
</dbReference>
<name>A0A3D9KYL8_MARFU</name>
<reference evidence="2 3" key="1">
    <citation type="submission" date="2018-07" db="EMBL/GenBank/DDBJ databases">
        <title>Genomic Encyclopedia of Type Strains, Phase IV (KMG-IV): sequencing the most valuable type-strain genomes for metagenomic binning, comparative biology and taxonomic classification.</title>
        <authorList>
            <person name="Goeker M."/>
        </authorList>
    </citation>
    <scope>NUCLEOTIDE SEQUENCE [LARGE SCALE GENOMIC DNA]</scope>
    <source>
        <strain evidence="2 3">DSM 4134</strain>
    </source>
</reference>
<gene>
    <name evidence="2" type="ORF">C7460_1192</name>
</gene>
<feature type="region of interest" description="Disordered" evidence="1">
    <location>
        <begin position="1"/>
        <end position="23"/>
    </location>
</feature>
<organism evidence="2 3">
    <name type="scientific">Marinoscillum furvescens DSM 4134</name>
    <dbReference type="NCBI Taxonomy" id="1122208"/>
    <lineage>
        <taxon>Bacteria</taxon>
        <taxon>Pseudomonadati</taxon>
        <taxon>Bacteroidota</taxon>
        <taxon>Cytophagia</taxon>
        <taxon>Cytophagales</taxon>
        <taxon>Reichenbachiellaceae</taxon>
        <taxon>Marinoscillum</taxon>
    </lineage>
</organism>
<evidence type="ECO:0000313" key="2">
    <source>
        <dbReference type="EMBL" id="RED94891.1"/>
    </source>
</evidence>
<sequence>MGCASLGVPQERQPGRGRPVTPPYVHQESAAFHEGTAAIHEVTAAINQETAVIREENAAIH</sequence>
<dbReference type="AlphaFoldDB" id="A0A3D9KYL8"/>
<comment type="caution">
    <text evidence="2">The sequence shown here is derived from an EMBL/GenBank/DDBJ whole genome shotgun (WGS) entry which is preliminary data.</text>
</comment>
<proteinExistence type="predicted"/>
<evidence type="ECO:0000256" key="1">
    <source>
        <dbReference type="SAM" id="MobiDB-lite"/>
    </source>
</evidence>
<accession>A0A3D9KYL8</accession>
<keyword evidence="3" id="KW-1185">Reference proteome</keyword>
<evidence type="ECO:0000313" key="3">
    <source>
        <dbReference type="Proteomes" id="UP000256779"/>
    </source>
</evidence>
<dbReference type="Proteomes" id="UP000256779">
    <property type="component" value="Unassembled WGS sequence"/>
</dbReference>
<protein>
    <submittedName>
        <fullName evidence="2">Uncharacterized protein</fullName>
    </submittedName>
</protein>